<dbReference type="PANTHER" id="PTHR11439">
    <property type="entry name" value="GAG-POL-RELATED RETROTRANSPOSON"/>
    <property type="match status" value="1"/>
</dbReference>
<dbReference type="AlphaFoldDB" id="A0A2K1KG46"/>
<dbReference type="Pfam" id="PF07727">
    <property type="entry name" value="RVT_2"/>
    <property type="match status" value="1"/>
</dbReference>
<keyword evidence="4" id="KW-1185">Reference proteome</keyword>
<dbReference type="CDD" id="cd09272">
    <property type="entry name" value="RNase_HI_RT_Ty1"/>
    <property type="match status" value="1"/>
</dbReference>
<dbReference type="STRING" id="3218.A0A2K1KG46"/>
<reference evidence="2 4" key="1">
    <citation type="journal article" date="2008" name="Science">
        <title>The Physcomitrella genome reveals evolutionary insights into the conquest of land by plants.</title>
        <authorList>
            <person name="Rensing S."/>
            <person name="Lang D."/>
            <person name="Zimmer A."/>
            <person name="Terry A."/>
            <person name="Salamov A."/>
            <person name="Shapiro H."/>
            <person name="Nishiyama T."/>
            <person name="Perroud P.-F."/>
            <person name="Lindquist E."/>
            <person name="Kamisugi Y."/>
            <person name="Tanahashi T."/>
            <person name="Sakakibara K."/>
            <person name="Fujita T."/>
            <person name="Oishi K."/>
            <person name="Shin-I T."/>
            <person name="Kuroki Y."/>
            <person name="Toyoda A."/>
            <person name="Suzuki Y."/>
            <person name="Hashimoto A."/>
            <person name="Yamaguchi K."/>
            <person name="Sugano A."/>
            <person name="Kohara Y."/>
            <person name="Fujiyama A."/>
            <person name="Anterola A."/>
            <person name="Aoki S."/>
            <person name="Ashton N."/>
            <person name="Barbazuk W.B."/>
            <person name="Barker E."/>
            <person name="Bennetzen J."/>
            <person name="Bezanilla M."/>
            <person name="Blankenship R."/>
            <person name="Cho S.H."/>
            <person name="Dutcher S."/>
            <person name="Estelle M."/>
            <person name="Fawcett J.A."/>
            <person name="Gundlach H."/>
            <person name="Hanada K."/>
            <person name="Heyl A."/>
            <person name="Hicks K.A."/>
            <person name="Hugh J."/>
            <person name="Lohr M."/>
            <person name="Mayer K."/>
            <person name="Melkozernov A."/>
            <person name="Murata T."/>
            <person name="Nelson D."/>
            <person name="Pils B."/>
            <person name="Prigge M."/>
            <person name="Reiss B."/>
            <person name="Renner T."/>
            <person name="Rombauts S."/>
            <person name="Rushton P."/>
            <person name="Sanderfoot A."/>
            <person name="Schween G."/>
            <person name="Shiu S.-H."/>
            <person name="Stueber K."/>
            <person name="Theodoulou F.L."/>
            <person name="Tu H."/>
            <person name="Van de Peer Y."/>
            <person name="Verrier P.J."/>
            <person name="Waters E."/>
            <person name="Wood A."/>
            <person name="Yang L."/>
            <person name="Cove D."/>
            <person name="Cuming A."/>
            <person name="Hasebe M."/>
            <person name="Lucas S."/>
            <person name="Mishler D.B."/>
            <person name="Reski R."/>
            <person name="Grigoriev I."/>
            <person name="Quatrano R.S."/>
            <person name="Boore J.L."/>
        </authorList>
    </citation>
    <scope>NUCLEOTIDE SEQUENCE [LARGE SCALE GENOMIC DNA]</scope>
    <source>
        <strain evidence="3 4">cv. Gransden 2004</strain>
    </source>
</reference>
<dbReference type="Proteomes" id="UP000006727">
    <property type="component" value="Chromosome 6"/>
</dbReference>
<evidence type="ECO:0000313" key="4">
    <source>
        <dbReference type="Proteomes" id="UP000006727"/>
    </source>
</evidence>
<feature type="domain" description="Reverse transcriptase Ty1/copia-type" evidence="1">
    <location>
        <begin position="36"/>
        <end position="112"/>
    </location>
</feature>
<organism evidence="2">
    <name type="scientific">Physcomitrium patens</name>
    <name type="common">Spreading-leaved earth moss</name>
    <name type="synonym">Physcomitrella patens</name>
    <dbReference type="NCBI Taxonomy" id="3218"/>
    <lineage>
        <taxon>Eukaryota</taxon>
        <taxon>Viridiplantae</taxon>
        <taxon>Streptophyta</taxon>
        <taxon>Embryophyta</taxon>
        <taxon>Bryophyta</taxon>
        <taxon>Bryophytina</taxon>
        <taxon>Bryopsida</taxon>
        <taxon>Funariidae</taxon>
        <taxon>Funariales</taxon>
        <taxon>Funariaceae</taxon>
        <taxon>Physcomitrium</taxon>
    </lineage>
</organism>
<evidence type="ECO:0000313" key="3">
    <source>
        <dbReference type="EnsemblPlants" id="Pp3c6_18150V3.1"/>
    </source>
</evidence>
<dbReference type="InterPro" id="IPR013103">
    <property type="entry name" value="RVT_2"/>
</dbReference>
<proteinExistence type="predicted"/>
<dbReference type="EMBL" id="ABEU02000006">
    <property type="protein sequence ID" value="PNR52756.1"/>
    <property type="molecule type" value="Genomic_DNA"/>
</dbReference>
<dbReference type="InParanoid" id="A0A2K1KG46"/>
<dbReference type="EnsemblPlants" id="Pp3c6_18150V3.1">
    <property type="protein sequence ID" value="Pp3c6_18150V3.1"/>
    <property type="gene ID" value="Pp3c6_18150"/>
</dbReference>
<protein>
    <recommendedName>
        <fullName evidence="1">Reverse transcriptase Ty1/copia-type domain-containing protein</fullName>
    </recommendedName>
</protein>
<name>A0A2K1KG46_PHYPA</name>
<evidence type="ECO:0000259" key="1">
    <source>
        <dbReference type="Pfam" id="PF07727"/>
    </source>
</evidence>
<gene>
    <name evidence="2" type="ORF">PHYPA_009131</name>
</gene>
<reference evidence="3" key="3">
    <citation type="submission" date="2020-12" db="UniProtKB">
        <authorList>
            <consortium name="EnsemblPlants"/>
        </authorList>
    </citation>
    <scope>IDENTIFICATION</scope>
</reference>
<dbReference type="Gramene" id="Pp3c6_18150V3.1">
    <property type="protein sequence ID" value="Pp3c6_18150V3.1"/>
    <property type="gene ID" value="Pp3c6_18150"/>
</dbReference>
<sequence>MVFLNGNLHETIYVEIPEDFQNSNNRNKVFKLRKNEILILILYVDDLLIGSNPDCIDELKKQLMKKFEMMDPGSIALYLDMKFTRLNNGIFLTQKAYLLQILYEFDMMDCKLASMLMAEGLKLGTEDDSPGRLIGILIYLVNTKFKLLFMIGVLSRFIYNPKTLHLKAANHVLRYIKGALDFDIFYEKHTSPTVVDYTNLDWRNCRLDRKSVTSWIFKLAGGPISWSSMKQQIVAILSMDPKAKALSEGIREVIWLEFWLHFIRENVLTRIVDILYIPTSDQITDLFTKPLGK</sequence>
<reference evidence="2 4" key="2">
    <citation type="journal article" date="2018" name="Plant J.">
        <title>The Physcomitrella patens chromosome-scale assembly reveals moss genome structure and evolution.</title>
        <authorList>
            <person name="Lang D."/>
            <person name="Ullrich K.K."/>
            <person name="Murat F."/>
            <person name="Fuchs J."/>
            <person name="Jenkins J."/>
            <person name="Haas F.B."/>
            <person name="Piednoel M."/>
            <person name="Gundlach H."/>
            <person name="Van Bel M."/>
            <person name="Meyberg R."/>
            <person name="Vives C."/>
            <person name="Morata J."/>
            <person name="Symeonidi A."/>
            <person name="Hiss M."/>
            <person name="Muchero W."/>
            <person name="Kamisugi Y."/>
            <person name="Saleh O."/>
            <person name="Blanc G."/>
            <person name="Decker E.L."/>
            <person name="van Gessel N."/>
            <person name="Grimwood J."/>
            <person name="Hayes R.D."/>
            <person name="Graham S.W."/>
            <person name="Gunter L.E."/>
            <person name="McDaniel S.F."/>
            <person name="Hoernstein S.N.W."/>
            <person name="Larsson A."/>
            <person name="Li F.W."/>
            <person name="Perroud P.F."/>
            <person name="Phillips J."/>
            <person name="Ranjan P."/>
            <person name="Rokshar D.S."/>
            <person name="Rothfels C.J."/>
            <person name="Schneider L."/>
            <person name="Shu S."/>
            <person name="Stevenson D.W."/>
            <person name="Thummler F."/>
            <person name="Tillich M."/>
            <person name="Villarreal Aguilar J.C."/>
            <person name="Widiez T."/>
            <person name="Wong G.K."/>
            <person name="Wymore A."/>
            <person name="Zhang Y."/>
            <person name="Zimmer A.D."/>
            <person name="Quatrano R.S."/>
            <person name="Mayer K.F.X."/>
            <person name="Goodstein D."/>
            <person name="Casacuberta J.M."/>
            <person name="Vandepoele K."/>
            <person name="Reski R."/>
            <person name="Cuming A.C."/>
            <person name="Tuskan G.A."/>
            <person name="Maumus F."/>
            <person name="Salse J."/>
            <person name="Schmutz J."/>
            <person name="Rensing S.A."/>
        </authorList>
    </citation>
    <scope>NUCLEOTIDE SEQUENCE [LARGE SCALE GENOMIC DNA]</scope>
    <source>
        <strain evidence="3 4">cv. Gransden 2004</strain>
    </source>
</reference>
<evidence type="ECO:0000313" key="2">
    <source>
        <dbReference type="EMBL" id="PNR52756.1"/>
    </source>
</evidence>
<dbReference type="PANTHER" id="PTHR11439:SF463">
    <property type="entry name" value="REVERSE TRANSCRIPTASE TY1_COPIA-TYPE DOMAIN-CONTAINING PROTEIN"/>
    <property type="match status" value="1"/>
</dbReference>
<accession>A0A2K1KG46</accession>